<evidence type="ECO:0000313" key="1">
    <source>
        <dbReference type="EMBL" id="KAA6365706.1"/>
    </source>
</evidence>
<comment type="caution">
    <text evidence="1">The sequence shown here is derived from an EMBL/GenBank/DDBJ whole genome shotgun (WGS) entry which is preliminary data.</text>
</comment>
<dbReference type="AlphaFoldDB" id="A0A5J4U4L3"/>
<dbReference type="EMBL" id="SNRW01020184">
    <property type="protein sequence ID" value="KAA6365706.1"/>
    <property type="molecule type" value="Genomic_DNA"/>
</dbReference>
<dbReference type="Proteomes" id="UP000324800">
    <property type="component" value="Unassembled WGS sequence"/>
</dbReference>
<accession>A0A5J4U4L3</accession>
<evidence type="ECO:0000313" key="2">
    <source>
        <dbReference type="Proteomes" id="UP000324800"/>
    </source>
</evidence>
<reference evidence="1 2" key="1">
    <citation type="submission" date="2019-03" db="EMBL/GenBank/DDBJ databases">
        <title>Single cell metagenomics reveals metabolic interactions within the superorganism composed of flagellate Streblomastix strix and complex community of Bacteroidetes bacteria on its surface.</title>
        <authorList>
            <person name="Treitli S.C."/>
            <person name="Kolisko M."/>
            <person name="Husnik F."/>
            <person name="Keeling P."/>
            <person name="Hampl V."/>
        </authorList>
    </citation>
    <scope>NUCLEOTIDE SEQUENCE [LARGE SCALE GENOMIC DNA]</scope>
    <source>
        <strain evidence="1">ST1C</strain>
    </source>
</reference>
<feature type="non-terminal residue" evidence="1">
    <location>
        <position position="1"/>
    </location>
</feature>
<gene>
    <name evidence="1" type="ORF">EZS28_038767</name>
</gene>
<protein>
    <recommendedName>
        <fullName evidence="3">Right handed beta helix domain-containing protein</fullName>
    </recommendedName>
</protein>
<name>A0A5J4U4L3_9EUKA</name>
<evidence type="ECO:0008006" key="3">
    <source>
        <dbReference type="Google" id="ProtNLM"/>
    </source>
</evidence>
<organism evidence="1 2">
    <name type="scientific">Streblomastix strix</name>
    <dbReference type="NCBI Taxonomy" id="222440"/>
    <lineage>
        <taxon>Eukaryota</taxon>
        <taxon>Metamonada</taxon>
        <taxon>Preaxostyla</taxon>
        <taxon>Oxymonadida</taxon>
        <taxon>Streblomastigidae</taxon>
        <taxon>Streblomastix</taxon>
    </lineage>
</organism>
<proteinExistence type="predicted"/>
<sequence length="344" mass="37455">KGSDEVIITLLSSTSDQEDIQLNNYTKINNIITVQSEGYTPGSNSYTKQSIQTSSKTKSLFIVNNIGQLTLLGIHFDNIKSNTDNPLISTSCTNNTQIPLVTVIDCEFESANASLSQVNRIFQMNGGNITITNSKIQNYQFSYDYMVIRIETASISGSVYRSNILTINNSTISNIKCARDGTVIYATLNNGGLIELNEVTFTNLTLAYSGGAIWATLYGESKIQLNTLNTFMNCICTSTTWGRGGAFYLIIQDSSSKFIASGQVEFINCTCAYTGGAIWADINAGELILSNIYIEDCYGTSGGAIYLNIKGGGKVTINGTSQISNCNSTVYFGGGIYSYWIKYY</sequence>